<feature type="transmembrane region" description="Helical" evidence="1">
    <location>
        <begin position="74"/>
        <end position="92"/>
    </location>
</feature>
<dbReference type="NCBIfam" id="TIGR04286">
    <property type="entry name" value="MSEP-CTERM"/>
    <property type="match status" value="1"/>
</dbReference>
<organism evidence="3 4">
    <name type="scientific">Thermoflexibacter ruber</name>
    <dbReference type="NCBI Taxonomy" id="1003"/>
    <lineage>
        <taxon>Bacteria</taxon>
        <taxon>Pseudomonadati</taxon>
        <taxon>Bacteroidota</taxon>
        <taxon>Cytophagia</taxon>
        <taxon>Cytophagales</taxon>
        <taxon>Thermoflexibacteraceae</taxon>
        <taxon>Thermoflexibacter</taxon>
    </lineage>
</organism>
<accession>A0A1I2HAB5</accession>
<protein>
    <submittedName>
        <fullName evidence="3">MSEP-CTERM protein</fullName>
    </submittedName>
</protein>
<evidence type="ECO:0000313" key="4">
    <source>
        <dbReference type="Proteomes" id="UP000199513"/>
    </source>
</evidence>
<feature type="transmembrane region" description="Helical" evidence="1">
    <location>
        <begin position="112"/>
        <end position="136"/>
    </location>
</feature>
<dbReference type="Pfam" id="PF08487">
    <property type="entry name" value="VIT"/>
    <property type="match status" value="1"/>
</dbReference>
<dbReference type="OrthoDB" id="1801976at2"/>
<proteinExistence type="predicted"/>
<keyword evidence="1" id="KW-0812">Transmembrane</keyword>
<dbReference type="STRING" id="1003.SAMN04488541_102266"/>
<feature type="transmembrane region" description="Helical" evidence="1">
    <location>
        <begin position="9"/>
        <end position="32"/>
    </location>
</feature>
<feature type="transmembrane region" description="Helical" evidence="1">
    <location>
        <begin position="937"/>
        <end position="958"/>
    </location>
</feature>
<dbReference type="Proteomes" id="UP000199513">
    <property type="component" value="Unassembled WGS sequence"/>
</dbReference>
<feature type="transmembrane region" description="Helical" evidence="1">
    <location>
        <begin position="181"/>
        <end position="206"/>
    </location>
</feature>
<keyword evidence="1" id="KW-1133">Transmembrane helix</keyword>
<feature type="transmembrane region" description="Helical" evidence="1">
    <location>
        <begin position="320"/>
        <end position="341"/>
    </location>
</feature>
<dbReference type="AlphaFoldDB" id="A0A1I2HAB5"/>
<feature type="transmembrane region" description="Helical" evidence="1">
    <location>
        <begin position="238"/>
        <end position="257"/>
    </location>
</feature>
<keyword evidence="4" id="KW-1185">Reference proteome</keyword>
<feature type="transmembrane region" description="Helical" evidence="1">
    <location>
        <begin position="148"/>
        <end position="169"/>
    </location>
</feature>
<dbReference type="InterPro" id="IPR027550">
    <property type="entry name" value="MSEP-CTERM"/>
</dbReference>
<reference evidence="3 4" key="1">
    <citation type="submission" date="2016-10" db="EMBL/GenBank/DDBJ databases">
        <authorList>
            <person name="de Groot N.N."/>
        </authorList>
    </citation>
    <scope>NUCLEOTIDE SEQUENCE [LARGE SCALE GENOMIC DNA]</scope>
    <source>
        <strain>GEY</strain>
        <strain evidence="4">DSM 9560</strain>
    </source>
</reference>
<feature type="transmembrane region" description="Helical" evidence="1">
    <location>
        <begin position="44"/>
        <end position="67"/>
    </location>
</feature>
<evidence type="ECO:0000256" key="1">
    <source>
        <dbReference type="SAM" id="Phobius"/>
    </source>
</evidence>
<dbReference type="PROSITE" id="PS51468">
    <property type="entry name" value="VIT"/>
    <property type="match status" value="1"/>
</dbReference>
<evidence type="ECO:0000259" key="2">
    <source>
        <dbReference type="PROSITE" id="PS51468"/>
    </source>
</evidence>
<dbReference type="RefSeq" id="WP_091546157.1">
    <property type="nucleotide sequence ID" value="NZ_FONY01000022.1"/>
</dbReference>
<name>A0A1I2HAB5_9BACT</name>
<feature type="transmembrane region" description="Helical" evidence="1">
    <location>
        <begin position="294"/>
        <end position="314"/>
    </location>
</feature>
<feature type="domain" description="VIT" evidence="2">
    <location>
        <begin position="479"/>
        <end position="611"/>
    </location>
</feature>
<feature type="transmembrane region" description="Helical" evidence="1">
    <location>
        <begin position="361"/>
        <end position="382"/>
    </location>
</feature>
<dbReference type="InterPro" id="IPR013694">
    <property type="entry name" value="VIT"/>
</dbReference>
<sequence>MRTILQARWLLLVNTLPLAILFGMYVGIYQIIGTLLAEENTKAWLDMAIILALLWVLNWGYAVFLLLKKQEIQLWYAIFVLFAYTIFFLQYAENERLLIPPNVPRWMLPNSMWEYVGTFLMPLLFHALMVVIVRLTPSFSFTSAWKNLAFALLVPFAWYFFIVLAVPLINRSFEYHKIIDHALVLFSVSVAVFFLFSLCKAIYIFVMLQLQNSKQASQDTEIQKKKFNLVHFLESNDFLVKIAVGVIAPLSGLALNQALDNFFGNFEHYFFYLIAALNGVFLCLPPLPKPTYRLILFAFRSFTFTYIFYFFLVFLPVLPIAMALLLTVIGSLTLVPLILTFIQIQQLWADMQYLYAHFNRVVVNVLLVVALLMLPVAVHFLYLSDKKALHEALDYVYASSLEGESKKINAMRLESVLEEVQRNKEKINWGWRNRQSPYLSLYYNWLVLDNLTLSTEKIEKLSNIFVGESKDYGYYDWRRWGNNSFPDSVKISKVNVNSTFNKEKQFWTSWIDLEITNLDTATTPFSRQSEYRTLLNLPEGCWISDYYLWIGEEKVHGLLAEKKTAMWVYNEILSERRDPGLLHYTSGNQVSLRVFPFVPSEVRKTGLQLIHKEPIHFQIDSLNLFLGDTLTQPKFDKPLASVSKQAIYLPKAFKKQLPKVKRATYPHFIVNCSKEKEKKQAEYQKRINQFLANHSLSKDKAKISFTNTYIKTVDLSENWQNDKEKWSFEGGFYLERAIEKILFENRNQAQIPQIIVVSDSLSEAVLGKNFKEYQVFYPENQVFFLLDAQDEVTAYSLSNLEKINESYTPQPTIEVLAWKNEEGQTFYLPDSEQASVVWNEKATPGSEEVALAQKDWESGLYLQGQWFAHTFHPERTDQEWLPLVKNSFKAQVMTPVTSFISLENEAQRQALLQKQEEVLQAKKSLDISEDEVRMSEWSYSSAMLIGIYLLFLLLAISVKLKN</sequence>
<keyword evidence="1" id="KW-0472">Membrane</keyword>
<feature type="transmembrane region" description="Helical" evidence="1">
    <location>
        <begin position="269"/>
        <end position="287"/>
    </location>
</feature>
<evidence type="ECO:0000313" key="3">
    <source>
        <dbReference type="EMBL" id="SFF26240.1"/>
    </source>
</evidence>
<dbReference type="EMBL" id="FONY01000022">
    <property type="protein sequence ID" value="SFF26240.1"/>
    <property type="molecule type" value="Genomic_DNA"/>
</dbReference>
<gene>
    <name evidence="3" type="ORF">SAMN04488541_102266</name>
</gene>